<protein>
    <submittedName>
        <fullName evidence="2">Uncharacterized protein</fullName>
    </submittedName>
</protein>
<dbReference type="Proteomes" id="UP000683507">
    <property type="component" value="Chromosome"/>
</dbReference>
<name>A0A916JN57_9FLAO</name>
<reference evidence="2" key="1">
    <citation type="submission" date="2021-04" db="EMBL/GenBank/DDBJ databases">
        <authorList>
            <person name="Rodrigo-Torres L."/>
            <person name="Arahal R. D."/>
            <person name="Lucena T."/>
        </authorList>
    </citation>
    <scope>NUCLEOTIDE SEQUENCE</scope>
    <source>
        <strain evidence="2">AS29M-1</strain>
    </source>
</reference>
<feature type="chain" id="PRO_5037758176" evidence="1">
    <location>
        <begin position="24"/>
        <end position="156"/>
    </location>
</feature>
<dbReference type="RefSeq" id="WP_258542037.1">
    <property type="nucleotide sequence ID" value="NZ_OU015584.1"/>
</dbReference>
<keyword evidence="1" id="KW-0732">Signal</keyword>
<dbReference type="AlphaFoldDB" id="A0A916JN57"/>
<sequence length="156" mass="18409">MMTKLVKYIITVLVFLNTQSVSAQLRSVKETAINEVEICLIPFQLKLKVEPLLDSVIHNSEKFCERSNYKLIFNEFDDDIKTREDFVSYFTEASLLKNHDKYLIRGRVVISYLDTDVNDVLLLDQNGYIYFRDKWYQNGQILDFLLGNFSKKVIEY</sequence>
<evidence type="ECO:0000313" key="2">
    <source>
        <dbReference type="EMBL" id="CAG5082216.1"/>
    </source>
</evidence>
<dbReference type="KEGG" id="ptan:CRYO30217_01843"/>
<proteinExistence type="predicted"/>
<organism evidence="2 3">
    <name type="scientific">Parvicella tangerina</name>
    <dbReference type="NCBI Taxonomy" id="2829795"/>
    <lineage>
        <taxon>Bacteria</taxon>
        <taxon>Pseudomonadati</taxon>
        <taxon>Bacteroidota</taxon>
        <taxon>Flavobacteriia</taxon>
        <taxon>Flavobacteriales</taxon>
        <taxon>Parvicellaceae</taxon>
        <taxon>Parvicella</taxon>
    </lineage>
</organism>
<accession>A0A916JN57</accession>
<evidence type="ECO:0000313" key="3">
    <source>
        <dbReference type="Proteomes" id="UP000683507"/>
    </source>
</evidence>
<keyword evidence="3" id="KW-1185">Reference proteome</keyword>
<gene>
    <name evidence="2" type="ORF">CRYO30217_01843</name>
</gene>
<evidence type="ECO:0000256" key="1">
    <source>
        <dbReference type="SAM" id="SignalP"/>
    </source>
</evidence>
<feature type="signal peptide" evidence="1">
    <location>
        <begin position="1"/>
        <end position="23"/>
    </location>
</feature>
<dbReference type="EMBL" id="OU015584">
    <property type="protein sequence ID" value="CAG5082216.1"/>
    <property type="molecule type" value="Genomic_DNA"/>
</dbReference>